<evidence type="ECO:0000256" key="2">
    <source>
        <dbReference type="SAM" id="Phobius"/>
    </source>
</evidence>
<dbReference type="AlphaFoldDB" id="A0A853C3D8"/>
<sequence>MSVMRVSEAATSPAPPAPPRVREQARAAFVVMAFSAGVSIATTAALLVATGLGR</sequence>
<keyword evidence="2" id="KW-0812">Transmembrane</keyword>
<protein>
    <submittedName>
        <fullName evidence="3">Uncharacterized protein</fullName>
    </submittedName>
</protein>
<feature type="region of interest" description="Disordered" evidence="1">
    <location>
        <begin position="1"/>
        <end position="21"/>
    </location>
</feature>
<dbReference type="RefSeq" id="WP_179668316.1">
    <property type="nucleotide sequence ID" value="NZ_JACCFP010000001.1"/>
</dbReference>
<reference evidence="3 4" key="1">
    <citation type="submission" date="2020-07" db="EMBL/GenBank/DDBJ databases">
        <title>Sequencing the genomes of 1000 actinobacteria strains.</title>
        <authorList>
            <person name="Klenk H.-P."/>
        </authorList>
    </citation>
    <scope>NUCLEOTIDE SEQUENCE [LARGE SCALE GENOMIC DNA]</scope>
    <source>
        <strain evidence="3 4">DSM 103833</strain>
    </source>
</reference>
<evidence type="ECO:0000256" key="1">
    <source>
        <dbReference type="SAM" id="MobiDB-lite"/>
    </source>
</evidence>
<name>A0A853C3D8_9ACTN</name>
<dbReference type="Proteomes" id="UP000530424">
    <property type="component" value="Unassembled WGS sequence"/>
</dbReference>
<evidence type="ECO:0000313" key="3">
    <source>
        <dbReference type="EMBL" id="NYJ01884.1"/>
    </source>
</evidence>
<comment type="caution">
    <text evidence="3">The sequence shown here is derived from an EMBL/GenBank/DDBJ whole genome shotgun (WGS) entry which is preliminary data.</text>
</comment>
<keyword evidence="2" id="KW-0472">Membrane</keyword>
<gene>
    <name evidence="3" type="ORF">HNR19_002582</name>
</gene>
<proteinExistence type="predicted"/>
<keyword evidence="2" id="KW-1133">Transmembrane helix</keyword>
<accession>A0A853C3D8</accession>
<feature type="transmembrane region" description="Helical" evidence="2">
    <location>
        <begin position="27"/>
        <end position="49"/>
    </location>
</feature>
<organism evidence="3 4">
    <name type="scientific">Nocardioides thalensis</name>
    <dbReference type="NCBI Taxonomy" id="1914755"/>
    <lineage>
        <taxon>Bacteria</taxon>
        <taxon>Bacillati</taxon>
        <taxon>Actinomycetota</taxon>
        <taxon>Actinomycetes</taxon>
        <taxon>Propionibacteriales</taxon>
        <taxon>Nocardioidaceae</taxon>
        <taxon>Nocardioides</taxon>
    </lineage>
</organism>
<keyword evidence="4" id="KW-1185">Reference proteome</keyword>
<evidence type="ECO:0000313" key="4">
    <source>
        <dbReference type="Proteomes" id="UP000530424"/>
    </source>
</evidence>
<dbReference type="EMBL" id="JACCFP010000001">
    <property type="protein sequence ID" value="NYJ01884.1"/>
    <property type="molecule type" value="Genomic_DNA"/>
</dbReference>